<proteinExistence type="predicted"/>
<reference evidence="2 3" key="1">
    <citation type="journal article" date="2021" name="MBio">
        <title>Poor Competitiveness of Bradyrhizobium in Pigeon Pea Root Colonization in Indian Soils.</title>
        <authorList>
            <person name="Chalasani D."/>
            <person name="Basu A."/>
            <person name="Pullabhotla S.V.S.R.N."/>
            <person name="Jorrin B."/>
            <person name="Neal A.L."/>
            <person name="Poole P.S."/>
            <person name="Podile A.R."/>
            <person name="Tkacz A."/>
        </authorList>
    </citation>
    <scope>NUCLEOTIDE SEQUENCE [LARGE SCALE GENOMIC DNA]</scope>
    <source>
        <strain evidence="2 3">HU14</strain>
    </source>
</reference>
<dbReference type="RefSeq" id="WP_220299870.1">
    <property type="nucleotide sequence ID" value="NZ_JAEUAW010000003.1"/>
</dbReference>
<feature type="transmembrane region" description="Helical" evidence="1">
    <location>
        <begin position="55"/>
        <end position="80"/>
    </location>
</feature>
<protein>
    <submittedName>
        <fullName evidence="2">Uncharacterized protein</fullName>
    </submittedName>
</protein>
<evidence type="ECO:0000313" key="3">
    <source>
        <dbReference type="Proteomes" id="UP001196843"/>
    </source>
</evidence>
<gene>
    <name evidence="2" type="ORF">JNB62_05585</name>
</gene>
<comment type="caution">
    <text evidence="2">The sequence shown here is derived from an EMBL/GenBank/DDBJ whole genome shotgun (WGS) entry which is preliminary data.</text>
</comment>
<dbReference type="Proteomes" id="UP001196843">
    <property type="component" value="Unassembled WGS sequence"/>
</dbReference>
<keyword evidence="1" id="KW-0812">Transmembrane</keyword>
<keyword evidence="1" id="KW-1133">Transmembrane helix</keyword>
<keyword evidence="3" id="KW-1185">Reference proteome</keyword>
<name>A0ABS7HKC7_9MICO</name>
<accession>A0ABS7HKC7</accession>
<evidence type="ECO:0000256" key="1">
    <source>
        <dbReference type="SAM" id="Phobius"/>
    </source>
</evidence>
<organism evidence="2 3">
    <name type="scientific">Microbacterium jejuense</name>
    <dbReference type="NCBI Taxonomy" id="1263637"/>
    <lineage>
        <taxon>Bacteria</taxon>
        <taxon>Bacillati</taxon>
        <taxon>Actinomycetota</taxon>
        <taxon>Actinomycetes</taxon>
        <taxon>Micrococcales</taxon>
        <taxon>Microbacteriaceae</taxon>
        <taxon>Microbacterium</taxon>
    </lineage>
</organism>
<keyword evidence="1" id="KW-0472">Membrane</keyword>
<sequence length="81" mass="7912">MTATQNPTSFPSVVAAARFPDAVAAPSGALAASPSAPGTSAPDAPHRFLDSVATWLVAAAIFAGLELGIPALIGLTIGAAR</sequence>
<evidence type="ECO:0000313" key="2">
    <source>
        <dbReference type="EMBL" id="MBW9093148.1"/>
    </source>
</evidence>
<dbReference type="EMBL" id="JAEUAW010000003">
    <property type="protein sequence ID" value="MBW9093148.1"/>
    <property type="molecule type" value="Genomic_DNA"/>
</dbReference>